<keyword evidence="3" id="KW-1185">Reference proteome</keyword>
<reference evidence="3" key="2">
    <citation type="journal article" date="2017" name="Nat. Plants">
        <title>The Aegilops tauschii genome reveals multiple impacts of transposons.</title>
        <authorList>
            <person name="Zhao G."/>
            <person name="Zou C."/>
            <person name="Li K."/>
            <person name="Wang K."/>
            <person name="Li T."/>
            <person name="Gao L."/>
            <person name="Zhang X."/>
            <person name="Wang H."/>
            <person name="Yang Z."/>
            <person name="Liu X."/>
            <person name="Jiang W."/>
            <person name="Mao L."/>
            <person name="Kong X."/>
            <person name="Jiao Y."/>
            <person name="Jia J."/>
        </authorList>
    </citation>
    <scope>NUCLEOTIDE SEQUENCE [LARGE SCALE GENOMIC DNA]</scope>
    <source>
        <strain evidence="3">cv. AL8/78</strain>
    </source>
</reference>
<name>A0A453HPQ2_AEGTS</name>
<dbReference type="AlphaFoldDB" id="A0A453HPQ2"/>
<reference evidence="2" key="4">
    <citation type="submission" date="2019-03" db="UniProtKB">
        <authorList>
            <consortium name="EnsemblPlants"/>
        </authorList>
    </citation>
    <scope>IDENTIFICATION</scope>
</reference>
<accession>A0A453HPQ2</accession>
<evidence type="ECO:0000313" key="3">
    <source>
        <dbReference type="Proteomes" id="UP000015105"/>
    </source>
</evidence>
<dbReference type="EnsemblPlants" id="AET4Gv20257200.10">
    <property type="protein sequence ID" value="AET4Gv20257200.10"/>
    <property type="gene ID" value="AET4Gv20257200"/>
</dbReference>
<dbReference type="PANTHER" id="PTHR31105:SF38">
    <property type="entry name" value="PROTEIN ENHANCED DISEASE RESISTANCE 4"/>
    <property type="match status" value="1"/>
</dbReference>
<sequence length="57" mass="6712">MEAQNLRFVRCPKCLQLLVEYPSIPVYQCGGCGTILRGINHRIFVEYLMQRKIEVRK</sequence>
<dbReference type="InterPro" id="IPR055126">
    <property type="entry name" value="EDR4-like_N"/>
</dbReference>
<dbReference type="Proteomes" id="UP000015105">
    <property type="component" value="Chromosome 4D"/>
</dbReference>
<evidence type="ECO:0000313" key="2">
    <source>
        <dbReference type="EnsemblPlants" id="AET4Gv20257200.10"/>
    </source>
</evidence>
<dbReference type="Gramene" id="AET4Gv20257200.10">
    <property type="protein sequence ID" value="AET4Gv20257200.10"/>
    <property type="gene ID" value="AET4Gv20257200"/>
</dbReference>
<dbReference type="Pfam" id="PF22910">
    <property type="entry name" value="EDR4-like_1st"/>
    <property type="match status" value="1"/>
</dbReference>
<evidence type="ECO:0000259" key="1">
    <source>
        <dbReference type="Pfam" id="PF22910"/>
    </source>
</evidence>
<proteinExistence type="predicted"/>
<dbReference type="GO" id="GO:1900150">
    <property type="term" value="P:regulation of defense response to fungus"/>
    <property type="evidence" value="ECO:0007669"/>
    <property type="project" value="InterPro"/>
</dbReference>
<reference evidence="2" key="5">
    <citation type="journal article" date="2021" name="G3 (Bethesda)">
        <title>Aegilops tauschii genome assembly Aet v5.0 features greater sequence contiguity and improved annotation.</title>
        <authorList>
            <person name="Wang L."/>
            <person name="Zhu T."/>
            <person name="Rodriguez J.C."/>
            <person name="Deal K.R."/>
            <person name="Dubcovsky J."/>
            <person name="McGuire P.E."/>
            <person name="Lux T."/>
            <person name="Spannagl M."/>
            <person name="Mayer K.F.X."/>
            <person name="Baldrich P."/>
            <person name="Meyers B.C."/>
            <person name="Huo N."/>
            <person name="Gu Y.Q."/>
            <person name="Zhou H."/>
            <person name="Devos K.M."/>
            <person name="Bennetzen J.L."/>
            <person name="Unver T."/>
            <person name="Budak H."/>
            <person name="Gulick P.J."/>
            <person name="Galiba G."/>
            <person name="Kalapos B."/>
            <person name="Nelson D.R."/>
            <person name="Li P."/>
            <person name="You F.M."/>
            <person name="Luo M.C."/>
            <person name="Dvorak J."/>
        </authorList>
    </citation>
    <scope>NUCLEOTIDE SEQUENCE [LARGE SCALE GENOMIC DNA]</scope>
    <source>
        <strain evidence="2">cv. AL8/78</strain>
    </source>
</reference>
<feature type="domain" description="Enhanced disease resistance 4-like N-terminal" evidence="1">
    <location>
        <begin position="6"/>
        <end position="37"/>
    </location>
</feature>
<protein>
    <recommendedName>
        <fullName evidence="1">Enhanced disease resistance 4-like N-terminal domain-containing protein</fullName>
    </recommendedName>
</protein>
<dbReference type="PANTHER" id="PTHR31105">
    <property type="entry name" value="EXTRA-LARGE G-PROTEIN-LIKE"/>
    <property type="match status" value="1"/>
</dbReference>
<reference evidence="3" key="1">
    <citation type="journal article" date="2014" name="Science">
        <title>Ancient hybridizations among the ancestral genomes of bread wheat.</title>
        <authorList>
            <consortium name="International Wheat Genome Sequencing Consortium,"/>
            <person name="Marcussen T."/>
            <person name="Sandve S.R."/>
            <person name="Heier L."/>
            <person name="Spannagl M."/>
            <person name="Pfeifer M."/>
            <person name="Jakobsen K.S."/>
            <person name="Wulff B.B."/>
            <person name="Steuernagel B."/>
            <person name="Mayer K.F."/>
            <person name="Olsen O.A."/>
        </authorList>
    </citation>
    <scope>NUCLEOTIDE SEQUENCE [LARGE SCALE GENOMIC DNA]</scope>
    <source>
        <strain evidence="3">cv. AL8/78</strain>
    </source>
</reference>
<organism evidence="2 3">
    <name type="scientific">Aegilops tauschii subsp. strangulata</name>
    <name type="common">Goatgrass</name>
    <dbReference type="NCBI Taxonomy" id="200361"/>
    <lineage>
        <taxon>Eukaryota</taxon>
        <taxon>Viridiplantae</taxon>
        <taxon>Streptophyta</taxon>
        <taxon>Embryophyta</taxon>
        <taxon>Tracheophyta</taxon>
        <taxon>Spermatophyta</taxon>
        <taxon>Magnoliopsida</taxon>
        <taxon>Liliopsida</taxon>
        <taxon>Poales</taxon>
        <taxon>Poaceae</taxon>
        <taxon>BOP clade</taxon>
        <taxon>Pooideae</taxon>
        <taxon>Triticodae</taxon>
        <taxon>Triticeae</taxon>
        <taxon>Triticinae</taxon>
        <taxon>Aegilops</taxon>
    </lineage>
</organism>
<reference evidence="2" key="3">
    <citation type="journal article" date="2017" name="Nature">
        <title>Genome sequence of the progenitor of the wheat D genome Aegilops tauschii.</title>
        <authorList>
            <person name="Luo M.C."/>
            <person name="Gu Y.Q."/>
            <person name="Puiu D."/>
            <person name="Wang H."/>
            <person name="Twardziok S.O."/>
            <person name="Deal K.R."/>
            <person name="Huo N."/>
            <person name="Zhu T."/>
            <person name="Wang L."/>
            <person name="Wang Y."/>
            <person name="McGuire P.E."/>
            <person name="Liu S."/>
            <person name="Long H."/>
            <person name="Ramasamy R.K."/>
            <person name="Rodriguez J.C."/>
            <person name="Van S.L."/>
            <person name="Yuan L."/>
            <person name="Wang Z."/>
            <person name="Xia Z."/>
            <person name="Xiao L."/>
            <person name="Anderson O.D."/>
            <person name="Ouyang S."/>
            <person name="Liang Y."/>
            <person name="Zimin A.V."/>
            <person name="Pertea G."/>
            <person name="Qi P."/>
            <person name="Bennetzen J.L."/>
            <person name="Dai X."/>
            <person name="Dawson M.W."/>
            <person name="Muller H.G."/>
            <person name="Kugler K."/>
            <person name="Rivarola-Duarte L."/>
            <person name="Spannagl M."/>
            <person name="Mayer K.F.X."/>
            <person name="Lu F.H."/>
            <person name="Bevan M.W."/>
            <person name="Leroy P."/>
            <person name="Li P."/>
            <person name="You F.M."/>
            <person name="Sun Q."/>
            <person name="Liu Z."/>
            <person name="Lyons E."/>
            <person name="Wicker T."/>
            <person name="Salzberg S.L."/>
            <person name="Devos K.M."/>
            <person name="Dvorak J."/>
        </authorList>
    </citation>
    <scope>NUCLEOTIDE SEQUENCE [LARGE SCALE GENOMIC DNA]</scope>
    <source>
        <strain evidence="2">cv. AL8/78</strain>
    </source>
</reference>
<dbReference type="InterPro" id="IPR040244">
    <property type="entry name" value="EDR4-like"/>
</dbReference>